<dbReference type="EMBL" id="KK481985">
    <property type="protein sequence ID" value="KFQ60756.1"/>
    <property type="molecule type" value="Genomic_DNA"/>
</dbReference>
<dbReference type="Proteomes" id="UP000054150">
    <property type="component" value="Unassembled WGS sequence"/>
</dbReference>
<keyword evidence="3" id="KW-1185">Reference proteome</keyword>
<accession>A0A091TQ21</accession>
<feature type="compositionally biased region" description="Pro residues" evidence="1">
    <location>
        <begin position="162"/>
        <end position="172"/>
    </location>
</feature>
<evidence type="ECO:0000313" key="2">
    <source>
        <dbReference type="EMBL" id="KFQ60756.1"/>
    </source>
</evidence>
<evidence type="ECO:0000313" key="3">
    <source>
        <dbReference type="Proteomes" id="UP000054150"/>
    </source>
</evidence>
<evidence type="ECO:0000256" key="1">
    <source>
        <dbReference type="SAM" id="MobiDB-lite"/>
    </source>
</evidence>
<feature type="region of interest" description="Disordered" evidence="1">
    <location>
        <begin position="420"/>
        <end position="579"/>
    </location>
</feature>
<feature type="region of interest" description="Disordered" evidence="1">
    <location>
        <begin position="145"/>
        <end position="394"/>
    </location>
</feature>
<dbReference type="PANTHER" id="PTHR14931:SF2">
    <property type="entry name" value="LIGAND DEPENDENT NUCLEAR RECEPTOR COREPRESSOR"/>
    <property type="match status" value="1"/>
</dbReference>
<organism evidence="2 3">
    <name type="scientific">Pelecanus crispus</name>
    <name type="common">Dalmatian pelican</name>
    <dbReference type="NCBI Taxonomy" id="36300"/>
    <lineage>
        <taxon>Eukaryota</taxon>
        <taxon>Metazoa</taxon>
        <taxon>Chordata</taxon>
        <taxon>Craniata</taxon>
        <taxon>Vertebrata</taxon>
        <taxon>Euteleostomi</taxon>
        <taxon>Archelosauria</taxon>
        <taxon>Archosauria</taxon>
        <taxon>Dinosauria</taxon>
        <taxon>Saurischia</taxon>
        <taxon>Theropoda</taxon>
        <taxon>Coelurosauria</taxon>
        <taxon>Aves</taxon>
        <taxon>Neognathae</taxon>
        <taxon>Neoaves</taxon>
        <taxon>Aequornithes</taxon>
        <taxon>Pelecaniformes</taxon>
        <taxon>Pelecanidae</taxon>
        <taxon>Pelecanus</taxon>
    </lineage>
</organism>
<feature type="non-terminal residue" evidence="2">
    <location>
        <position position="1"/>
    </location>
</feature>
<feature type="region of interest" description="Disordered" evidence="1">
    <location>
        <begin position="59"/>
        <end position="132"/>
    </location>
</feature>
<feature type="compositionally biased region" description="Basic and acidic residues" evidence="1">
    <location>
        <begin position="1098"/>
        <end position="1113"/>
    </location>
</feature>
<feature type="compositionally biased region" description="Basic and acidic residues" evidence="1">
    <location>
        <begin position="872"/>
        <end position="891"/>
    </location>
</feature>
<protein>
    <submittedName>
        <fullName evidence="2">Uncharacterized protein C10orf12</fullName>
    </submittedName>
</protein>
<feature type="compositionally biased region" description="Polar residues" evidence="1">
    <location>
        <begin position="1058"/>
        <end position="1079"/>
    </location>
</feature>
<reference evidence="2 3" key="1">
    <citation type="submission" date="2014-04" db="EMBL/GenBank/DDBJ databases">
        <title>Genome evolution of avian class.</title>
        <authorList>
            <person name="Zhang G."/>
            <person name="Li C."/>
        </authorList>
    </citation>
    <scope>NUCLEOTIDE SEQUENCE [LARGE SCALE GENOMIC DNA]</scope>
    <source>
        <strain evidence="2">BGI_N334</strain>
    </source>
</reference>
<feature type="region of interest" description="Disordered" evidence="1">
    <location>
        <begin position="595"/>
        <end position="631"/>
    </location>
</feature>
<dbReference type="Pfam" id="PF15090">
    <property type="entry name" value="DUF4553"/>
    <property type="match status" value="1"/>
</dbReference>
<name>A0A091TQ21_PELCR</name>
<feature type="compositionally biased region" description="Basic residues" evidence="1">
    <location>
        <begin position="570"/>
        <end position="579"/>
    </location>
</feature>
<dbReference type="AlphaFoldDB" id="A0A091TQ21"/>
<feature type="region of interest" description="Disordered" evidence="1">
    <location>
        <begin position="811"/>
        <end position="895"/>
    </location>
</feature>
<feature type="region of interest" description="Disordered" evidence="1">
    <location>
        <begin position="915"/>
        <end position="1113"/>
    </location>
</feature>
<dbReference type="PANTHER" id="PTHR14931">
    <property type="entry name" value="GENE 340-RELATED"/>
    <property type="match status" value="1"/>
</dbReference>
<feature type="compositionally biased region" description="Low complexity" evidence="1">
    <location>
        <begin position="956"/>
        <end position="967"/>
    </location>
</feature>
<feature type="compositionally biased region" description="Polar residues" evidence="1">
    <location>
        <begin position="447"/>
        <end position="467"/>
    </location>
</feature>
<feature type="compositionally biased region" description="Polar residues" evidence="1">
    <location>
        <begin position="597"/>
        <end position="609"/>
    </location>
</feature>
<dbReference type="InterPro" id="IPR028104">
    <property type="entry name" value="DUF4553"/>
</dbReference>
<feature type="compositionally biased region" description="Basic and acidic residues" evidence="1">
    <location>
        <begin position="531"/>
        <end position="540"/>
    </location>
</feature>
<proteinExistence type="predicted"/>
<feature type="compositionally biased region" description="Low complexity" evidence="1">
    <location>
        <begin position="380"/>
        <end position="391"/>
    </location>
</feature>
<gene>
    <name evidence="2" type="ORF">N334_09372</name>
</gene>
<feature type="compositionally biased region" description="Basic and acidic residues" evidence="1">
    <location>
        <begin position="1009"/>
        <end position="1035"/>
    </location>
</feature>
<feature type="non-terminal residue" evidence="2">
    <location>
        <position position="1113"/>
    </location>
</feature>
<sequence>VNDYDNQCDVVYISQPITECHFESQRSVSSRKTARKSTRGYYFNGECCELPTVRTLVKSSRAEERGSSPALRTETLVSTKPPLMLSVGGSAGAEREGEKRVSLRLLAKGAPTSRETKERAEPGSVQPWDTRALRSREAAVTVPFFSLSAPPSPQKEDSSAGSPPPGSPPPQEAPDGEQDFPGSNIQIDSDLPASPEPKSPLQPSATADTAPLALDGGRDPAQLPGTGEAEPCGLRPAEPSPCSPGWQAPDEPPATMDGGSPPEPPATLQCVDVNKSIDAEPEAELSGMAGDGSLEQEEAVPASTALPEILEGEAVPSNSPAGEKEPIEGEMPPEPDGSDTAGKDSVSSKDSLDKKRKKGRRVLVASDRRLRSQQAQSPTEGSAEDAGSSSSVQLPCLQIKLSKSPGTKRFKREVHLDGAASVHFPNDCFPNALLKTSEGPGAGQAPESITEQQPGEENGVTTRQTYKSILARETAAEGENSSKDNPPANGSQSQPGEMLEISVQADSEKRSILLPPESSMPANDAEQVGVKPDDASSKDEESSDSAMDTGKLESYEPVANSPPCPSSRGGSKHLPAKAAKHKKVALQFYNLRHAPTSVETTKKSTSGKESMQAIPKPRDECSSGNDDSPALEDIDMADSKPKFMEWCAEEENQELIAEFNAQYMKVQKGWIQLEKEVQPTPKVKNKADKLKEIWKSKKRTRKSRGSLEVQKLSPVQMLFMKAFKLSDICQWFLETTETRSLVIVKKLNTRLPGEIPPIKVPMQKYSSSSLYPSSLQAERLKKHLKKFAATTPARNNLKNQKLWAKIRENTDKAEAEEATAPSQTSPTDADAEDMSEDKTIQPAPSLPTQASTRILRKYSNLRGKLRAQHRVVKAEKKSDGPGDHPSLESKQSRKSVCINPLMSPKLALQIKADAFPAKSLSVDGMGKGRKGKSRSQDDPSPKADLQPSRKKRTLKESGSTQERSSSSTKDKLPAKKASKIKHSEVSAKAPATRKQAAMERSNKLARKMSLKEKRAPKRQLEKVRLPMRKGKENTSRRAVLPPGHEELAKSPKQKPLGESSTRSQKMANKKPSSGKTLTRSMKKMQESSGSQGKRKLRAKVDCSHSKRSRLDPK</sequence>